<organism evidence="1">
    <name type="scientific">gut metagenome</name>
    <dbReference type="NCBI Taxonomy" id="749906"/>
    <lineage>
        <taxon>unclassified sequences</taxon>
        <taxon>metagenomes</taxon>
        <taxon>organismal metagenomes</taxon>
    </lineage>
</organism>
<gene>
    <name evidence="1" type="ORF">EVA_14783</name>
</gene>
<proteinExistence type="predicted"/>
<sequence length="51" mass="5996">MVLNILKLIDFPLPKQYVTVWIVCITSAKKHKSLLWVILTIIRKTYPPNVF</sequence>
<name>J9FQA1_9ZZZZ</name>
<accession>J9FQA1</accession>
<comment type="caution">
    <text evidence="1">The sequence shown here is derived from an EMBL/GenBank/DDBJ whole genome shotgun (WGS) entry which is preliminary data.</text>
</comment>
<dbReference type="EMBL" id="AMCI01004938">
    <property type="protein sequence ID" value="EJW97111.1"/>
    <property type="molecule type" value="Genomic_DNA"/>
</dbReference>
<protein>
    <submittedName>
        <fullName evidence="1">Uncharacterized protein</fullName>
    </submittedName>
</protein>
<reference evidence="1" key="1">
    <citation type="journal article" date="2012" name="PLoS ONE">
        <title>Gene sets for utilization of primary and secondary nutrition supplies in the distal gut of endangered iberian lynx.</title>
        <authorList>
            <person name="Alcaide M."/>
            <person name="Messina E."/>
            <person name="Richter M."/>
            <person name="Bargiela R."/>
            <person name="Peplies J."/>
            <person name="Huws S.A."/>
            <person name="Newbold C.J."/>
            <person name="Golyshin P.N."/>
            <person name="Simon M.A."/>
            <person name="Lopez G."/>
            <person name="Yakimov M.M."/>
            <person name="Ferrer M."/>
        </authorList>
    </citation>
    <scope>NUCLEOTIDE SEQUENCE</scope>
</reference>
<evidence type="ECO:0000313" key="1">
    <source>
        <dbReference type="EMBL" id="EJW97111.1"/>
    </source>
</evidence>
<dbReference type="AlphaFoldDB" id="J9FQA1"/>